<evidence type="ECO:0000313" key="2">
    <source>
        <dbReference type="Proteomes" id="UP000018159"/>
    </source>
</evidence>
<name>V6AT55_9ARCH</name>
<dbReference type="STRING" id="1407055.NITUZ_40072"/>
<sequence>MNRACLESLHTNSEFKKISLLPDHLTIETIASSHSPTQLKHIVENKASDAATRAANLLLQDASLTDKSFKMVSIIASGIGSSVLQYYFRAGRAYIEINHKLGLVGNMFFRAAFDDLFGTGKYHLIEQENSLCIICRT</sequence>
<organism evidence="1 2">
    <name type="scientific">Candidatus Nitrosotenuis uzonensis</name>
    <dbReference type="NCBI Taxonomy" id="1407055"/>
    <lineage>
        <taxon>Archaea</taxon>
        <taxon>Nitrososphaerota</taxon>
        <taxon>Candidatus Nitrosotenuis</taxon>
    </lineage>
</organism>
<reference evidence="1 2" key="1">
    <citation type="journal article" date="2013" name="PLoS ONE">
        <title>Enrichment and Genome Sequence of the Group I.1a Ammonia-Oxidizing Archaeon ?Ca. Nitrosotenuis uzonensis? Representing a Clade Globally.</title>
        <authorList>
            <person name="Lebedeva E.V."/>
            <person name="Hatzenpichler R."/>
            <person name="Pelletier E."/>
            <person name="Schuster N."/>
            <person name="Hauzmayer S."/>
            <person name="Bulaev A."/>
            <person name="Grigor'eva N.V."/>
            <person name="Galushko A."/>
            <person name="Schmid M."/>
            <person name="Palatinszky M."/>
            <person name="Le Paslier D."/>
            <person name="Daims H."/>
            <person name="Wagner M."/>
        </authorList>
    </citation>
    <scope>NUCLEOTIDE SEQUENCE [LARGE SCALE GENOMIC DNA]</scope>
    <source>
        <strain evidence="1 2">N4</strain>
    </source>
</reference>
<gene>
    <name evidence="1" type="ORF">NITUZ_40072</name>
</gene>
<dbReference type="EMBL" id="CBTY010000009">
    <property type="protein sequence ID" value="CDI05906.1"/>
    <property type="molecule type" value="Genomic_DNA"/>
</dbReference>
<dbReference type="AlphaFoldDB" id="V6AT55"/>
<accession>V6AT55</accession>
<keyword evidence="2" id="KW-1185">Reference proteome</keyword>
<evidence type="ECO:0000313" key="1">
    <source>
        <dbReference type="EMBL" id="CDI05906.1"/>
    </source>
</evidence>
<proteinExistence type="predicted"/>
<comment type="caution">
    <text evidence="1">The sequence shown here is derived from an EMBL/GenBank/DDBJ whole genome shotgun (WGS) entry which is preliminary data.</text>
</comment>
<protein>
    <submittedName>
        <fullName evidence="1">Uncharacterized protein</fullName>
    </submittedName>
</protein>
<dbReference type="Proteomes" id="UP000018159">
    <property type="component" value="Unassembled WGS sequence"/>
</dbReference>